<gene>
    <name evidence="2" type="ORF">UFOPK3820_00639</name>
</gene>
<protein>
    <submittedName>
        <fullName evidence="2">Unannotated protein</fullName>
    </submittedName>
</protein>
<dbReference type="AlphaFoldDB" id="A0A6J5Z638"/>
<keyword evidence="1" id="KW-0472">Membrane</keyword>
<dbReference type="EMBL" id="CAESAB010000018">
    <property type="protein sequence ID" value="CAB4336858.1"/>
    <property type="molecule type" value="Genomic_DNA"/>
</dbReference>
<sequence>MKLNFITIPAFFIIESIQIAAPFLFVSESAESNTRPRLGSVARAYSAGQDVLAFSMSAFAAAAFPAGL</sequence>
<proteinExistence type="predicted"/>
<organism evidence="2">
    <name type="scientific">freshwater metagenome</name>
    <dbReference type="NCBI Taxonomy" id="449393"/>
    <lineage>
        <taxon>unclassified sequences</taxon>
        <taxon>metagenomes</taxon>
        <taxon>ecological metagenomes</taxon>
    </lineage>
</organism>
<keyword evidence="1" id="KW-1133">Transmembrane helix</keyword>
<evidence type="ECO:0000313" key="2">
    <source>
        <dbReference type="EMBL" id="CAB4336858.1"/>
    </source>
</evidence>
<reference evidence="2" key="1">
    <citation type="submission" date="2020-05" db="EMBL/GenBank/DDBJ databases">
        <authorList>
            <person name="Chiriac C."/>
            <person name="Salcher M."/>
            <person name="Ghai R."/>
            <person name="Kavagutti S V."/>
        </authorList>
    </citation>
    <scope>NUCLEOTIDE SEQUENCE</scope>
</reference>
<keyword evidence="1" id="KW-0812">Transmembrane</keyword>
<evidence type="ECO:0000256" key="1">
    <source>
        <dbReference type="SAM" id="Phobius"/>
    </source>
</evidence>
<name>A0A6J5Z638_9ZZZZ</name>
<feature type="transmembrane region" description="Helical" evidence="1">
    <location>
        <begin position="6"/>
        <end position="26"/>
    </location>
</feature>
<accession>A0A6J5Z638</accession>